<dbReference type="Proteomes" id="UP000275232">
    <property type="component" value="Unassembled WGS sequence"/>
</dbReference>
<evidence type="ECO:0008006" key="4">
    <source>
        <dbReference type="Google" id="ProtNLM"/>
    </source>
</evidence>
<dbReference type="EMBL" id="RPFZ01000001">
    <property type="protein sequence ID" value="RPF70249.1"/>
    <property type="molecule type" value="Genomic_DNA"/>
</dbReference>
<feature type="signal peptide" evidence="1">
    <location>
        <begin position="1"/>
        <end position="21"/>
    </location>
</feature>
<dbReference type="AlphaFoldDB" id="A0A3N5CUF5"/>
<organism evidence="2 3">
    <name type="scientific">Aurantiacibacter spongiae</name>
    <dbReference type="NCBI Taxonomy" id="2488860"/>
    <lineage>
        <taxon>Bacteria</taxon>
        <taxon>Pseudomonadati</taxon>
        <taxon>Pseudomonadota</taxon>
        <taxon>Alphaproteobacteria</taxon>
        <taxon>Sphingomonadales</taxon>
        <taxon>Erythrobacteraceae</taxon>
        <taxon>Aurantiacibacter</taxon>
    </lineage>
</organism>
<gene>
    <name evidence="2" type="ORF">EG799_00345</name>
</gene>
<reference evidence="2 3" key="1">
    <citation type="submission" date="2018-11" db="EMBL/GenBank/DDBJ databases">
        <title>Erythrobacter spongiae sp. nov., isolated from a marine sponge.</title>
        <authorList>
            <person name="Zhuang L."/>
            <person name="Luo L."/>
        </authorList>
    </citation>
    <scope>NUCLEOTIDE SEQUENCE [LARGE SCALE GENOMIC DNA]</scope>
    <source>
        <strain evidence="2 3">HN-E23</strain>
    </source>
</reference>
<evidence type="ECO:0000313" key="3">
    <source>
        <dbReference type="Proteomes" id="UP000275232"/>
    </source>
</evidence>
<feature type="chain" id="PRO_5018330087" description="Helix-hairpin-helix domain-containing protein" evidence="1">
    <location>
        <begin position="22"/>
        <end position="181"/>
    </location>
</feature>
<evidence type="ECO:0000313" key="2">
    <source>
        <dbReference type="EMBL" id="RPF70249.1"/>
    </source>
</evidence>
<dbReference type="InterPro" id="IPR010994">
    <property type="entry name" value="RuvA_2-like"/>
</dbReference>
<sequence>MRASILTATLCVTALSLTACSDNTEQTAPVAEADGADAGSDATDGNIVGEGATVVMDANAVTEQQLVALDGMTPDLAQTIVAGQPYASVTDLDAALTRTLSREQADTVLRNVFVPVDLNTASDAELRLIPGMTERMEHEFKEYRPYTDISQFDREIGKYVDEEEVARFRNYVTLDAAEATS</sequence>
<dbReference type="Gene3D" id="1.10.150.320">
    <property type="entry name" value="Photosystem II 12 kDa extrinsic protein"/>
    <property type="match status" value="2"/>
</dbReference>
<keyword evidence="1" id="KW-0732">Signal</keyword>
<keyword evidence="3" id="KW-1185">Reference proteome</keyword>
<evidence type="ECO:0000256" key="1">
    <source>
        <dbReference type="SAM" id="SignalP"/>
    </source>
</evidence>
<proteinExistence type="predicted"/>
<dbReference type="OrthoDB" id="7428302at2"/>
<protein>
    <recommendedName>
        <fullName evidence="4">Helix-hairpin-helix domain-containing protein</fullName>
    </recommendedName>
</protein>
<dbReference type="SUPFAM" id="SSF81585">
    <property type="entry name" value="PsbU/PolX domain-like"/>
    <property type="match status" value="1"/>
</dbReference>
<dbReference type="PROSITE" id="PS51257">
    <property type="entry name" value="PROKAR_LIPOPROTEIN"/>
    <property type="match status" value="1"/>
</dbReference>
<dbReference type="RefSeq" id="WP_123877502.1">
    <property type="nucleotide sequence ID" value="NZ_RPFZ01000001.1"/>
</dbReference>
<comment type="caution">
    <text evidence="2">The sequence shown here is derived from an EMBL/GenBank/DDBJ whole genome shotgun (WGS) entry which is preliminary data.</text>
</comment>
<accession>A0A3N5CUF5</accession>
<name>A0A3N5CUF5_9SPHN</name>
<dbReference type="SUPFAM" id="SSF47781">
    <property type="entry name" value="RuvA domain 2-like"/>
    <property type="match status" value="1"/>
</dbReference>